<accession>A0A4U3L4R8</accession>
<reference evidence="2 3" key="1">
    <citation type="submission" date="2019-05" db="EMBL/GenBank/DDBJ databases">
        <title>Panacibacter sp. strain 17mud1-8 Genome sequencing and assembly.</title>
        <authorList>
            <person name="Chhetri G."/>
        </authorList>
    </citation>
    <scope>NUCLEOTIDE SEQUENCE [LARGE SCALE GENOMIC DNA]</scope>
    <source>
        <strain evidence="2 3">17mud1-8</strain>
    </source>
</reference>
<organism evidence="2 3">
    <name type="scientific">Ilyomonas limi</name>
    <dbReference type="NCBI Taxonomy" id="2575867"/>
    <lineage>
        <taxon>Bacteria</taxon>
        <taxon>Pseudomonadati</taxon>
        <taxon>Bacteroidota</taxon>
        <taxon>Chitinophagia</taxon>
        <taxon>Chitinophagales</taxon>
        <taxon>Chitinophagaceae</taxon>
        <taxon>Ilyomonas</taxon>
    </lineage>
</organism>
<comment type="caution">
    <text evidence="2">The sequence shown here is derived from an EMBL/GenBank/DDBJ whole genome shotgun (WGS) entry which is preliminary data.</text>
</comment>
<evidence type="ECO:0000313" key="3">
    <source>
        <dbReference type="Proteomes" id="UP000305848"/>
    </source>
</evidence>
<gene>
    <name evidence="2" type="ORF">FC093_08390</name>
</gene>
<keyword evidence="1" id="KW-0812">Transmembrane</keyword>
<keyword evidence="1" id="KW-1133">Transmembrane helix</keyword>
<keyword evidence="3" id="KW-1185">Reference proteome</keyword>
<evidence type="ECO:0000313" key="2">
    <source>
        <dbReference type="EMBL" id="TKK69324.1"/>
    </source>
</evidence>
<dbReference type="OrthoDB" id="621906at2"/>
<protein>
    <submittedName>
        <fullName evidence="2">Uncharacterized protein</fullName>
    </submittedName>
</protein>
<feature type="transmembrane region" description="Helical" evidence="1">
    <location>
        <begin position="163"/>
        <end position="185"/>
    </location>
</feature>
<evidence type="ECO:0000256" key="1">
    <source>
        <dbReference type="SAM" id="Phobius"/>
    </source>
</evidence>
<dbReference type="Proteomes" id="UP000305848">
    <property type="component" value="Unassembled WGS sequence"/>
</dbReference>
<feature type="transmembrane region" description="Helical" evidence="1">
    <location>
        <begin position="6"/>
        <end position="23"/>
    </location>
</feature>
<dbReference type="RefSeq" id="WP_137261319.1">
    <property type="nucleotide sequence ID" value="NZ_SZQL01000005.1"/>
</dbReference>
<keyword evidence="1" id="KW-0472">Membrane</keyword>
<name>A0A4U3L4R8_9BACT</name>
<proteinExistence type="predicted"/>
<sequence length="562" mass="63036">MYPTTALLRVVFGFTAIPLFYLLTSCQHYYQVQDFQNKKAALKDTTGMAQNIDAPQYQSRYFILRAGSEAYHMRNIIVSEDRKYITCQLDTLPTYHTLHLHNGRGGNMRYKNSVIESTVLNEVHLYVPVDTTAKPFLTYTLPLDKVQKIEVVEKNKGKTTLSYVLGGIGIAAGTFTVISLIALALKSSCPFVSAYDGTEMKLQGEIYGGAIYPQLCRNDYLTLQMKPNANGKLQLQISNELKEKQFTDIAELLVITHDKNVRVAADENGGLHSIAQPMLPITATANSKNVMPLIALSNDEWSFNFDDTAAAKNNNNTLNLSFERSANTTTAKLVLRLKNSYWLDMVYGKFTQGFGKYYPAFIKKQSNTPVEKLTHWKEEQQLPLHILIHTSKGWQVAESLTTTGPLATREIVVPLNLNDITDEQLNVQLSAGFMFWEIDYAAIDFSDDAALQISKLQPVKATDETGANVLPLLAKEDASYLQQPMPGNATVIEYLYTPIANNNKTQTYILHAKGYYEHVRNFTNAADIGFLKQFKQPGALSNFSMSLYKQAMNGDVNKWAMK</sequence>
<dbReference type="AlphaFoldDB" id="A0A4U3L4R8"/>
<dbReference type="EMBL" id="SZQL01000005">
    <property type="protein sequence ID" value="TKK69324.1"/>
    <property type="molecule type" value="Genomic_DNA"/>
</dbReference>